<evidence type="ECO:0000313" key="9">
    <source>
        <dbReference type="Proteomes" id="UP001487740"/>
    </source>
</evidence>
<gene>
    <name evidence="8" type="ORF">O3P69_018033</name>
</gene>
<feature type="compositionally biased region" description="Polar residues" evidence="6">
    <location>
        <begin position="189"/>
        <end position="198"/>
    </location>
</feature>
<evidence type="ECO:0000256" key="3">
    <source>
        <dbReference type="ARBA" id="ARBA00022771"/>
    </source>
</evidence>
<evidence type="ECO:0000313" key="8">
    <source>
        <dbReference type="EMBL" id="KAK8387091.1"/>
    </source>
</evidence>
<evidence type="ECO:0000259" key="7">
    <source>
        <dbReference type="PROSITE" id="PS50157"/>
    </source>
</evidence>
<dbReference type="PANTHER" id="PTHR24403">
    <property type="entry name" value="ZINC FINGER PROTEIN"/>
    <property type="match status" value="1"/>
</dbReference>
<evidence type="ECO:0000256" key="4">
    <source>
        <dbReference type="ARBA" id="ARBA00022833"/>
    </source>
</evidence>
<dbReference type="SUPFAM" id="SSF57667">
    <property type="entry name" value="beta-beta-alpha zinc fingers"/>
    <property type="match status" value="1"/>
</dbReference>
<dbReference type="Gene3D" id="3.30.160.60">
    <property type="entry name" value="Classic Zinc Finger"/>
    <property type="match status" value="2"/>
</dbReference>
<dbReference type="InterPro" id="IPR013087">
    <property type="entry name" value="Znf_C2H2_type"/>
</dbReference>
<keyword evidence="9" id="KW-1185">Reference proteome</keyword>
<dbReference type="AlphaFoldDB" id="A0AAW0TIA5"/>
<evidence type="ECO:0000256" key="5">
    <source>
        <dbReference type="PROSITE-ProRule" id="PRU00042"/>
    </source>
</evidence>
<feature type="compositionally biased region" description="Pro residues" evidence="6">
    <location>
        <begin position="175"/>
        <end position="185"/>
    </location>
</feature>
<dbReference type="GO" id="GO:0008270">
    <property type="term" value="F:zinc ion binding"/>
    <property type="evidence" value="ECO:0007669"/>
    <property type="project" value="UniProtKB-KW"/>
</dbReference>
<evidence type="ECO:0000256" key="6">
    <source>
        <dbReference type="SAM" id="MobiDB-lite"/>
    </source>
</evidence>
<name>A0AAW0TIA5_SCYPA</name>
<dbReference type="SMART" id="SM00355">
    <property type="entry name" value="ZnF_C2H2"/>
    <property type="match status" value="2"/>
</dbReference>
<evidence type="ECO:0000256" key="1">
    <source>
        <dbReference type="ARBA" id="ARBA00022723"/>
    </source>
</evidence>
<dbReference type="EMBL" id="JARAKH010000030">
    <property type="protein sequence ID" value="KAK8387091.1"/>
    <property type="molecule type" value="Genomic_DNA"/>
</dbReference>
<organism evidence="8 9">
    <name type="scientific">Scylla paramamosain</name>
    <name type="common">Mud crab</name>
    <dbReference type="NCBI Taxonomy" id="85552"/>
    <lineage>
        <taxon>Eukaryota</taxon>
        <taxon>Metazoa</taxon>
        <taxon>Ecdysozoa</taxon>
        <taxon>Arthropoda</taxon>
        <taxon>Crustacea</taxon>
        <taxon>Multicrustacea</taxon>
        <taxon>Malacostraca</taxon>
        <taxon>Eumalacostraca</taxon>
        <taxon>Eucarida</taxon>
        <taxon>Decapoda</taxon>
        <taxon>Pleocyemata</taxon>
        <taxon>Brachyura</taxon>
        <taxon>Eubrachyura</taxon>
        <taxon>Portunoidea</taxon>
        <taxon>Portunidae</taxon>
        <taxon>Portuninae</taxon>
        <taxon>Scylla</taxon>
    </lineage>
</organism>
<dbReference type="GO" id="GO:0045944">
    <property type="term" value="P:positive regulation of transcription by RNA polymerase II"/>
    <property type="evidence" value="ECO:0007669"/>
    <property type="project" value="TreeGrafter"/>
</dbReference>
<reference evidence="8 9" key="1">
    <citation type="submission" date="2023-03" db="EMBL/GenBank/DDBJ databases">
        <title>High-quality genome of Scylla paramamosain provides insights in environmental adaptation.</title>
        <authorList>
            <person name="Zhang L."/>
        </authorList>
    </citation>
    <scope>NUCLEOTIDE SEQUENCE [LARGE SCALE GENOMIC DNA]</scope>
    <source>
        <strain evidence="8">LZ_2023a</strain>
        <tissue evidence="8">Muscle</tissue>
    </source>
</reference>
<sequence length="250" mass="25967">MHTGGGSRGSAGWLAVPLSLHQKAEGDVPGLASGKFFCILVVKASCRRLAGVRLAGVHVLTVLVPPQEECVGGGSTCGVCGRVFHGTNQKFLLRRHILTHTGERRHSCPYCSYQANQAGNLNRHIRNLHPGAADSAGQTGARSLLPCLPGQASLTLRPSALPPLSSRGILQLPLGPRPNPHPQPPAASVTDSCHTSPTPRVPLPPSTRHRFPRPSLSRQAPPTSTAATPTPVSSPAAAVVAAAAATKEAK</sequence>
<comment type="caution">
    <text evidence="8">The sequence shown here is derived from an EMBL/GenBank/DDBJ whole genome shotgun (WGS) entry which is preliminary data.</text>
</comment>
<dbReference type="Proteomes" id="UP001487740">
    <property type="component" value="Unassembled WGS sequence"/>
</dbReference>
<feature type="region of interest" description="Disordered" evidence="6">
    <location>
        <begin position="167"/>
        <end position="236"/>
    </location>
</feature>
<keyword evidence="4" id="KW-0862">Zinc</keyword>
<dbReference type="GO" id="GO:0005634">
    <property type="term" value="C:nucleus"/>
    <property type="evidence" value="ECO:0007669"/>
    <property type="project" value="TreeGrafter"/>
</dbReference>
<dbReference type="PROSITE" id="PS50157">
    <property type="entry name" value="ZINC_FINGER_C2H2_2"/>
    <property type="match status" value="1"/>
</dbReference>
<accession>A0AAW0TIA5</accession>
<dbReference type="PANTHER" id="PTHR24403:SF67">
    <property type="entry name" value="FI01116P-RELATED"/>
    <property type="match status" value="1"/>
</dbReference>
<feature type="domain" description="C2H2-type" evidence="7">
    <location>
        <begin position="106"/>
        <end position="134"/>
    </location>
</feature>
<keyword evidence="3 5" id="KW-0863">Zinc-finger</keyword>
<dbReference type="InterPro" id="IPR036236">
    <property type="entry name" value="Znf_C2H2_sf"/>
</dbReference>
<protein>
    <recommendedName>
        <fullName evidence="7">C2H2-type domain-containing protein</fullName>
    </recommendedName>
</protein>
<keyword evidence="2" id="KW-0677">Repeat</keyword>
<keyword evidence="1" id="KW-0479">Metal-binding</keyword>
<feature type="compositionally biased region" description="Low complexity" evidence="6">
    <location>
        <begin position="220"/>
        <end position="236"/>
    </location>
</feature>
<dbReference type="InterPro" id="IPR050688">
    <property type="entry name" value="Zinc_finger/UBP_domain"/>
</dbReference>
<evidence type="ECO:0000256" key="2">
    <source>
        <dbReference type="ARBA" id="ARBA00022737"/>
    </source>
</evidence>
<proteinExistence type="predicted"/>